<organism evidence="2 3">
    <name type="scientific">Sphaerobolus stellatus (strain SS14)</name>
    <dbReference type="NCBI Taxonomy" id="990650"/>
    <lineage>
        <taxon>Eukaryota</taxon>
        <taxon>Fungi</taxon>
        <taxon>Dikarya</taxon>
        <taxon>Basidiomycota</taxon>
        <taxon>Agaricomycotina</taxon>
        <taxon>Agaricomycetes</taxon>
        <taxon>Phallomycetidae</taxon>
        <taxon>Geastrales</taxon>
        <taxon>Sphaerobolaceae</taxon>
        <taxon>Sphaerobolus</taxon>
    </lineage>
</organism>
<evidence type="ECO:0000313" key="3">
    <source>
        <dbReference type="Proteomes" id="UP000054279"/>
    </source>
</evidence>
<evidence type="ECO:0000256" key="1">
    <source>
        <dbReference type="SAM" id="MobiDB-lite"/>
    </source>
</evidence>
<keyword evidence="3" id="KW-1185">Reference proteome</keyword>
<dbReference type="AlphaFoldDB" id="A0A0C9TJN3"/>
<evidence type="ECO:0000313" key="2">
    <source>
        <dbReference type="EMBL" id="KIJ29833.1"/>
    </source>
</evidence>
<dbReference type="Proteomes" id="UP000054279">
    <property type="component" value="Unassembled WGS sequence"/>
</dbReference>
<feature type="compositionally biased region" description="Low complexity" evidence="1">
    <location>
        <begin position="180"/>
        <end position="230"/>
    </location>
</feature>
<sequence length="276" mass="31874">MPHSDCLPYHPYSALRRSSRFLTITPELRELQSKSFLTRRHMFADPLERQTSCNDLLFYDRDREKIVSFPYPMHNGQLIFPSGLKKYCESRRMMWECWCGMYTSTPVFIQFCTKSKMIWAHCRTCGLDVCFHEKYHSSTIHTSYQGYPKECRQMPMPSISPPIRRDMDMPEYEPEDYRLRTPSPLPRLLVSSSPPSASSLLRRFQSASQRTSANSSSGARSSSSAAGPSRFQGAFEENSEDVSEDVNEICRRCEGAYSIRTFDTHVCIPKGRHARS</sequence>
<gene>
    <name evidence="2" type="ORF">M422DRAFT_268704</name>
</gene>
<feature type="region of interest" description="Disordered" evidence="1">
    <location>
        <begin position="174"/>
        <end position="244"/>
    </location>
</feature>
<dbReference type="HOGENOM" id="CLU_054440_0_0_1"/>
<accession>A0A0C9TJN3</accession>
<proteinExistence type="predicted"/>
<reference evidence="2 3" key="1">
    <citation type="submission" date="2014-06" db="EMBL/GenBank/DDBJ databases">
        <title>Evolutionary Origins and Diversification of the Mycorrhizal Mutualists.</title>
        <authorList>
            <consortium name="DOE Joint Genome Institute"/>
            <consortium name="Mycorrhizal Genomics Consortium"/>
            <person name="Kohler A."/>
            <person name="Kuo A."/>
            <person name="Nagy L.G."/>
            <person name="Floudas D."/>
            <person name="Copeland A."/>
            <person name="Barry K.W."/>
            <person name="Cichocki N."/>
            <person name="Veneault-Fourrey C."/>
            <person name="LaButti K."/>
            <person name="Lindquist E.A."/>
            <person name="Lipzen A."/>
            <person name="Lundell T."/>
            <person name="Morin E."/>
            <person name="Murat C."/>
            <person name="Riley R."/>
            <person name="Ohm R."/>
            <person name="Sun H."/>
            <person name="Tunlid A."/>
            <person name="Henrissat B."/>
            <person name="Grigoriev I.V."/>
            <person name="Hibbett D.S."/>
            <person name="Martin F."/>
        </authorList>
    </citation>
    <scope>NUCLEOTIDE SEQUENCE [LARGE SCALE GENOMIC DNA]</scope>
    <source>
        <strain evidence="2 3">SS14</strain>
    </source>
</reference>
<dbReference type="EMBL" id="KN837274">
    <property type="protein sequence ID" value="KIJ29833.1"/>
    <property type="molecule type" value="Genomic_DNA"/>
</dbReference>
<protein>
    <submittedName>
        <fullName evidence="2">Uncharacterized protein</fullName>
    </submittedName>
</protein>
<name>A0A0C9TJN3_SPHS4</name>